<dbReference type="Gene3D" id="3.40.50.720">
    <property type="entry name" value="NAD(P)-binding Rossmann-like Domain"/>
    <property type="match status" value="1"/>
</dbReference>
<accession>A0A3S2ZBZ7</accession>
<evidence type="ECO:0000259" key="4">
    <source>
        <dbReference type="Pfam" id="PF03446"/>
    </source>
</evidence>
<proteinExistence type="predicted"/>
<dbReference type="GO" id="GO:0016616">
    <property type="term" value="F:oxidoreductase activity, acting on the CH-OH group of donors, NAD or NADP as acceptor"/>
    <property type="evidence" value="ECO:0007669"/>
    <property type="project" value="TreeGrafter"/>
</dbReference>
<dbReference type="GO" id="GO:0050661">
    <property type="term" value="F:NADP binding"/>
    <property type="evidence" value="ECO:0007669"/>
    <property type="project" value="InterPro"/>
</dbReference>
<feature type="domain" description="6-phosphogluconate dehydrogenase NADP-binding" evidence="4">
    <location>
        <begin position="10"/>
        <end position="174"/>
    </location>
</feature>
<evidence type="ECO:0000256" key="3">
    <source>
        <dbReference type="PIRSR" id="PIRSR000103-1"/>
    </source>
</evidence>
<comment type="caution">
    <text evidence="6">The sequence shown here is derived from an EMBL/GenBank/DDBJ whole genome shotgun (WGS) entry which is preliminary data.</text>
</comment>
<dbReference type="OrthoDB" id="9812907at2"/>
<evidence type="ECO:0000259" key="5">
    <source>
        <dbReference type="Pfam" id="PF14833"/>
    </source>
</evidence>
<dbReference type="AlphaFoldDB" id="A0A3S2ZBZ7"/>
<evidence type="ECO:0000313" key="7">
    <source>
        <dbReference type="Proteomes" id="UP000287447"/>
    </source>
</evidence>
<feature type="active site" evidence="3">
    <location>
        <position position="183"/>
    </location>
</feature>
<dbReference type="PIRSF" id="PIRSF000103">
    <property type="entry name" value="HIBADH"/>
    <property type="match status" value="1"/>
</dbReference>
<evidence type="ECO:0000313" key="6">
    <source>
        <dbReference type="EMBL" id="RVU39088.1"/>
    </source>
</evidence>
<dbReference type="RefSeq" id="WP_127764460.1">
    <property type="nucleotide sequence ID" value="NZ_SADE01000001.1"/>
</dbReference>
<protein>
    <submittedName>
        <fullName evidence="6">NAD(P)-dependent oxidoreductase</fullName>
    </submittedName>
</protein>
<dbReference type="InterPro" id="IPR013328">
    <property type="entry name" value="6PGD_dom2"/>
</dbReference>
<evidence type="ECO:0000256" key="2">
    <source>
        <dbReference type="ARBA" id="ARBA00023027"/>
    </source>
</evidence>
<gene>
    <name evidence="6" type="ORF">EOI86_07475</name>
</gene>
<keyword evidence="2" id="KW-0520">NAD</keyword>
<sequence length="308" mass="32724">MTTDNKAPKTIGFIGLGVMGEPMCRNLAVRRNDIGAPRMIAYDLDNDRLKRVTAQGVEAALSLAELANQSDLILMSLPGGKQVEETCNAANGVFAHVKSGATIIDLGTTPVDLTRSLAEKFASKNVGYMDAPVARTRQAAEQGTLAISVGGAEDVFAKVEPILNCFATDITYCGGSGSGQMVKILNNMILFETVAALAEALSVARKSGMDGEILFKALANGSADSFALRNHGMKALLPGEFPEKAFSTLYATKDLEYALDLAKSAGVTMPGAENVRQLFEKAAEQGYGENYWPVVAKVLDKPEDPPQE</sequence>
<dbReference type="PANTHER" id="PTHR22981">
    <property type="entry name" value="3-HYDROXYISOBUTYRATE DEHYDROGENASE-RELATED"/>
    <property type="match status" value="1"/>
</dbReference>
<dbReference type="GO" id="GO:0051287">
    <property type="term" value="F:NAD binding"/>
    <property type="evidence" value="ECO:0007669"/>
    <property type="project" value="InterPro"/>
</dbReference>
<reference evidence="7" key="1">
    <citation type="submission" date="2019-01" db="EMBL/GenBank/DDBJ databases">
        <title>Gri0909 isolated from a small marine red alga.</title>
        <authorList>
            <person name="Kim J."/>
            <person name="Jeong S.E."/>
            <person name="Jeon C.O."/>
        </authorList>
    </citation>
    <scope>NUCLEOTIDE SEQUENCE [LARGE SCALE GENOMIC DNA]</scope>
    <source>
        <strain evidence="7">Gri0909</strain>
    </source>
</reference>
<dbReference type="SUPFAM" id="SSF51735">
    <property type="entry name" value="NAD(P)-binding Rossmann-fold domains"/>
    <property type="match status" value="1"/>
</dbReference>
<evidence type="ECO:0000256" key="1">
    <source>
        <dbReference type="ARBA" id="ARBA00023002"/>
    </source>
</evidence>
<dbReference type="Gene3D" id="1.10.1040.10">
    <property type="entry name" value="N-(1-d-carboxylethyl)-l-norvaline Dehydrogenase, domain 2"/>
    <property type="match status" value="1"/>
</dbReference>
<dbReference type="InterPro" id="IPR006115">
    <property type="entry name" value="6PGDH_NADP-bd"/>
</dbReference>
<name>A0A3S2ZBZ7_9PROT</name>
<dbReference type="InterPro" id="IPR008927">
    <property type="entry name" value="6-PGluconate_DH-like_C_sf"/>
</dbReference>
<dbReference type="Proteomes" id="UP000287447">
    <property type="component" value="Unassembled WGS sequence"/>
</dbReference>
<dbReference type="EMBL" id="SADE01000001">
    <property type="protein sequence ID" value="RVU39088.1"/>
    <property type="molecule type" value="Genomic_DNA"/>
</dbReference>
<dbReference type="SUPFAM" id="SSF48179">
    <property type="entry name" value="6-phosphogluconate dehydrogenase C-terminal domain-like"/>
    <property type="match status" value="1"/>
</dbReference>
<dbReference type="InterPro" id="IPR029154">
    <property type="entry name" value="HIBADH-like_NADP-bd"/>
</dbReference>
<keyword evidence="1" id="KW-0560">Oxidoreductase</keyword>
<organism evidence="6 7">
    <name type="scientific">Hwanghaeella grinnelliae</name>
    <dbReference type="NCBI Taxonomy" id="2500179"/>
    <lineage>
        <taxon>Bacteria</taxon>
        <taxon>Pseudomonadati</taxon>
        <taxon>Pseudomonadota</taxon>
        <taxon>Alphaproteobacteria</taxon>
        <taxon>Rhodospirillales</taxon>
        <taxon>Rhodospirillaceae</taxon>
        <taxon>Hwanghaeella</taxon>
    </lineage>
</organism>
<dbReference type="InterPro" id="IPR036291">
    <property type="entry name" value="NAD(P)-bd_dom_sf"/>
</dbReference>
<dbReference type="InterPro" id="IPR015815">
    <property type="entry name" value="HIBADH-related"/>
</dbReference>
<dbReference type="Pfam" id="PF14833">
    <property type="entry name" value="NAD_binding_11"/>
    <property type="match status" value="1"/>
</dbReference>
<keyword evidence="7" id="KW-1185">Reference proteome</keyword>
<dbReference type="Pfam" id="PF03446">
    <property type="entry name" value="NAD_binding_2"/>
    <property type="match status" value="1"/>
</dbReference>
<dbReference type="PANTHER" id="PTHR22981:SF7">
    <property type="entry name" value="3-HYDROXYISOBUTYRATE DEHYDROGENASE, MITOCHONDRIAL"/>
    <property type="match status" value="1"/>
</dbReference>
<feature type="domain" description="3-hydroxyisobutyrate dehydrogenase-like NAD-binding" evidence="5">
    <location>
        <begin position="177"/>
        <end position="289"/>
    </location>
</feature>